<dbReference type="AlphaFoldDB" id="A1ZQT3"/>
<evidence type="ECO:0000256" key="1">
    <source>
        <dbReference type="SAM" id="Phobius"/>
    </source>
</evidence>
<keyword evidence="1" id="KW-1133">Transmembrane helix</keyword>
<keyword evidence="1" id="KW-0472">Membrane</keyword>
<accession>A1ZQT3</accession>
<evidence type="ECO:0000313" key="3">
    <source>
        <dbReference type="Proteomes" id="UP000004095"/>
    </source>
</evidence>
<dbReference type="Proteomes" id="UP000004095">
    <property type="component" value="Unassembled WGS sequence"/>
</dbReference>
<feature type="transmembrane region" description="Helical" evidence="1">
    <location>
        <begin position="20"/>
        <end position="44"/>
    </location>
</feature>
<organism evidence="2 3">
    <name type="scientific">Microscilla marina ATCC 23134</name>
    <dbReference type="NCBI Taxonomy" id="313606"/>
    <lineage>
        <taxon>Bacteria</taxon>
        <taxon>Pseudomonadati</taxon>
        <taxon>Bacteroidota</taxon>
        <taxon>Cytophagia</taxon>
        <taxon>Cytophagales</taxon>
        <taxon>Microscillaceae</taxon>
        <taxon>Microscilla</taxon>
    </lineage>
</organism>
<reference evidence="2 3" key="1">
    <citation type="submission" date="2007-01" db="EMBL/GenBank/DDBJ databases">
        <authorList>
            <person name="Haygood M."/>
            <person name="Podell S."/>
            <person name="Anderson C."/>
            <person name="Hopkinson B."/>
            <person name="Roe K."/>
            <person name="Barbeau K."/>
            <person name="Gaasterland T."/>
            <person name="Ferriera S."/>
            <person name="Johnson J."/>
            <person name="Kravitz S."/>
            <person name="Beeson K."/>
            <person name="Sutton G."/>
            <person name="Rogers Y.-H."/>
            <person name="Friedman R."/>
            <person name="Frazier M."/>
            <person name="Venter J.C."/>
        </authorList>
    </citation>
    <scope>NUCLEOTIDE SEQUENCE [LARGE SCALE GENOMIC DNA]</scope>
    <source>
        <strain evidence="2 3">ATCC 23134</strain>
    </source>
</reference>
<comment type="caution">
    <text evidence="2">The sequence shown here is derived from an EMBL/GenBank/DDBJ whole genome shotgun (WGS) entry which is preliminary data.</text>
</comment>
<protein>
    <submittedName>
        <fullName evidence="2">Uncharacterized protein</fullName>
    </submittedName>
</protein>
<keyword evidence="3" id="KW-1185">Reference proteome</keyword>
<sequence>MLPDNPCLKIKKLQQVYRLPTRYCSTLGAIYFLRFTNFTALILLNKNTFFKKNAE</sequence>
<dbReference type="EMBL" id="AAWS01000025">
    <property type="protein sequence ID" value="EAY27238.1"/>
    <property type="molecule type" value="Genomic_DNA"/>
</dbReference>
<gene>
    <name evidence="2" type="ORF">M23134_06548</name>
</gene>
<proteinExistence type="predicted"/>
<evidence type="ECO:0000313" key="2">
    <source>
        <dbReference type="EMBL" id="EAY27238.1"/>
    </source>
</evidence>
<name>A1ZQT3_MICM2</name>
<keyword evidence="1" id="KW-0812">Transmembrane</keyword>